<reference evidence="2" key="2">
    <citation type="submission" date="2025-08" db="UniProtKB">
        <authorList>
            <consortium name="RefSeq"/>
        </authorList>
    </citation>
    <scope>IDENTIFICATION</scope>
    <source>
        <tissue evidence="2">Leaf</tissue>
    </source>
</reference>
<gene>
    <name evidence="2" type="primary">LOC107777812</name>
</gene>
<organism evidence="1 2">
    <name type="scientific">Nicotiana tabacum</name>
    <name type="common">Common tobacco</name>
    <dbReference type="NCBI Taxonomy" id="4097"/>
    <lineage>
        <taxon>Eukaryota</taxon>
        <taxon>Viridiplantae</taxon>
        <taxon>Streptophyta</taxon>
        <taxon>Embryophyta</taxon>
        <taxon>Tracheophyta</taxon>
        <taxon>Spermatophyta</taxon>
        <taxon>Magnoliopsida</taxon>
        <taxon>eudicotyledons</taxon>
        <taxon>Gunneridae</taxon>
        <taxon>Pentapetalae</taxon>
        <taxon>asterids</taxon>
        <taxon>lamiids</taxon>
        <taxon>Solanales</taxon>
        <taxon>Solanaceae</taxon>
        <taxon>Nicotianoideae</taxon>
        <taxon>Nicotianeae</taxon>
        <taxon>Nicotiana</taxon>
    </lineage>
</organism>
<sequence>MKSAFEVWSFLKKEYEEDKRIKGMRILNLIREFELQKMKDSDTIKEYSDRLLNITNKVRLLGSKFSDSRLVQKILVTVPERFEATISSLENTKDLSKISLAELLNALQAQEQRRLMRSEWSVEGALPAKVQSS</sequence>
<dbReference type="Proteomes" id="UP000790787">
    <property type="component" value="Chromosome 15"/>
</dbReference>
<dbReference type="Pfam" id="PF14223">
    <property type="entry name" value="Retrotran_gag_2"/>
    <property type="match status" value="1"/>
</dbReference>
<proteinExistence type="predicted"/>
<evidence type="ECO:0000313" key="2">
    <source>
        <dbReference type="RefSeq" id="XP_016453447.2"/>
    </source>
</evidence>
<dbReference type="AlphaFoldDB" id="A0A1S3YN72"/>
<dbReference type="RefSeq" id="XP_016453447.1">
    <property type="nucleotide sequence ID" value="XM_016597961.1"/>
</dbReference>
<dbReference type="PaxDb" id="4097-A0A1S3YN72"/>
<accession>A0A1S3YN72</accession>
<keyword evidence="1" id="KW-1185">Reference proteome</keyword>
<dbReference type="RefSeq" id="XP_016453447.2">
    <property type="nucleotide sequence ID" value="XM_016597961.2"/>
</dbReference>
<dbReference type="KEGG" id="nta:107777812"/>
<protein>
    <submittedName>
        <fullName evidence="2">Uncharacterized protein LOC107777812</fullName>
    </submittedName>
</protein>
<dbReference type="OMA" id="RYETCIS"/>
<reference evidence="1" key="1">
    <citation type="journal article" date="2014" name="Nat. Commun.">
        <title>The tobacco genome sequence and its comparison with those of tomato and potato.</title>
        <authorList>
            <person name="Sierro N."/>
            <person name="Battey J.N."/>
            <person name="Ouadi S."/>
            <person name="Bakaher N."/>
            <person name="Bovet L."/>
            <person name="Willig A."/>
            <person name="Goepfert S."/>
            <person name="Peitsch M.C."/>
            <person name="Ivanov N.V."/>
        </authorList>
    </citation>
    <scope>NUCLEOTIDE SEQUENCE [LARGE SCALE GENOMIC DNA]</scope>
</reference>
<dbReference type="PANTHER" id="PTHR35317:SF11">
    <property type="entry name" value="CCHC-TYPE DOMAIN-CONTAINING PROTEIN"/>
    <property type="match status" value="1"/>
</dbReference>
<dbReference type="PANTHER" id="PTHR35317">
    <property type="entry name" value="OS04G0629600 PROTEIN"/>
    <property type="match status" value="1"/>
</dbReference>
<evidence type="ECO:0000313" key="1">
    <source>
        <dbReference type="Proteomes" id="UP000790787"/>
    </source>
</evidence>
<dbReference type="GeneID" id="107777812"/>
<dbReference type="OrthoDB" id="1303541at2759"/>
<name>A0A1S3YN72_TOBAC</name>